<name>A0ABT4VAL5_9PSEU</name>
<accession>A0ABT4VAL5</accession>
<comment type="caution">
    <text evidence="2">The sequence shown here is derived from an EMBL/GenBank/DDBJ whole genome shotgun (WGS) entry which is preliminary data.</text>
</comment>
<dbReference type="RefSeq" id="WP_270953659.1">
    <property type="nucleotide sequence ID" value="NZ_JAQGLA010000101.1"/>
</dbReference>
<feature type="region of interest" description="Disordered" evidence="1">
    <location>
        <begin position="1"/>
        <end position="57"/>
    </location>
</feature>
<evidence type="ECO:0000256" key="1">
    <source>
        <dbReference type="SAM" id="MobiDB-lite"/>
    </source>
</evidence>
<evidence type="ECO:0000313" key="2">
    <source>
        <dbReference type="EMBL" id="MDA3630459.1"/>
    </source>
</evidence>
<organism evidence="2 3">
    <name type="scientific">Saccharopolyspora oryzae</name>
    <dbReference type="NCBI Taxonomy" id="2997343"/>
    <lineage>
        <taxon>Bacteria</taxon>
        <taxon>Bacillati</taxon>
        <taxon>Actinomycetota</taxon>
        <taxon>Actinomycetes</taxon>
        <taxon>Pseudonocardiales</taxon>
        <taxon>Pseudonocardiaceae</taxon>
        <taxon>Saccharopolyspora</taxon>
    </lineage>
</organism>
<sequence length="764" mass="83332">MSSWSMGRTLAGRAKNAGEPLTDAERRFDELLAPGGTPRSADRTEEPEAGPESADQQEIRGEYLSARLIESLEDGGSRLFARRGAQPLVIAVENVTITGQLDLRNADLPYLLEFVGCRFEAAPDLRQARLAGLVLWHCRFPGLHARNLAVGNDVVLRNCASVGGMLDLADADLGGSLLLNDSELRNPGQRCVYADRLSVSGALIGIRLHTAGEVRIPGAKIGGNLTLSGAALRNRGQNALNATGIRIGGSLRLDVDPLTGRSFTAAGTLRLPSAHIAGDLRLRDAVLEPGARPPRRGDSNYDDPTASLIADRCEIRGEVQIDQDFRSGGTLRLVSAIVGGNLRMTGAAVDVGWLRSPTDSVVHPLRAINLDGTRVSGNLDARHVAVHGQWRMTDVKVGGSVQLNNARLTGPRTDVLVGSRLSAGSNLECRDAEVVGSLQLPSVQIGANLDLRGTQLTKPAWHQHRHNYKPSLDLRAARIERDLICAEGEQVFLAEGTVQLRWAQIGRHVNFWGCELGDGASRTAFNASGVQTQELTLLPRTPPRGRITLRQAQCELLADNSAVWESTRGVDCEDFSYQNFAESFELDDQERVRQRLGWLRATSDGAYQPGPYDQLAAVFRSNGLEEHAVSVLIEKQRHRYAAISRTARPGLRWPVQVWSWLQRATVGYGYRPMRALVWLAAFAVVGTAWFSFHPLVPINEQDHPVWNPLLYTLDQMLPVVSLGHDDMWQARGASQWVTVALVTAGWTLATTVAAGVSRGLHRER</sequence>
<gene>
    <name evidence="2" type="ORF">OU415_33875</name>
</gene>
<protein>
    <submittedName>
        <fullName evidence="2">Oxidoreductase</fullName>
    </submittedName>
</protein>
<dbReference type="Proteomes" id="UP001210380">
    <property type="component" value="Unassembled WGS sequence"/>
</dbReference>
<keyword evidence="3" id="KW-1185">Reference proteome</keyword>
<proteinExistence type="predicted"/>
<reference evidence="2 3" key="1">
    <citation type="submission" date="2022-11" db="EMBL/GenBank/DDBJ databases">
        <title>Draft genome sequence of Saccharopolyspora sp. WRP15-2 isolated from rhizosphere soils of wild rice in Thailand.</title>
        <authorList>
            <person name="Duangmal K."/>
            <person name="Kammanee S."/>
            <person name="Muangham S."/>
        </authorList>
    </citation>
    <scope>NUCLEOTIDE SEQUENCE [LARGE SCALE GENOMIC DNA]</scope>
    <source>
        <strain evidence="2 3">WRP15-2</strain>
    </source>
</reference>
<dbReference type="EMBL" id="JAQGLA010000101">
    <property type="protein sequence ID" value="MDA3630459.1"/>
    <property type="molecule type" value="Genomic_DNA"/>
</dbReference>
<evidence type="ECO:0000313" key="3">
    <source>
        <dbReference type="Proteomes" id="UP001210380"/>
    </source>
</evidence>